<dbReference type="Proteomes" id="UP000092462">
    <property type="component" value="Unassembled WGS sequence"/>
</dbReference>
<dbReference type="EMBL" id="AJVK01018852">
    <property type="status" value="NOT_ANNOTATED_CDS"/>
    <property type="molecule type" value="Genomic_DNA"/>
</dbReference>
<evidence type="ECO:0000313" key="1">
    <source>
        <dbReference type="EnsemblMetazoa" id="PPAI010634-PA"/>
    </source>
</evidence>
<dbReference type="EMBL" id="AJVK01018851">
    <property type="status" value="NOT_ANNOTATED_CDS"/>
    <property type="molecule type" value="Genomic_DNA"/>
</dbReference>
<keyword evidence="2" id="KW-1185">Reference proteome</keyword>
<proteinExistence type="predicted"/>
<dbReference type="VEuPathDB" id="VectorBase:PPAI010634"/>
<sequence length="92" mass="9760">MALYPTLMETLLAKKIEMASQQGGAGPGGSRLFRTDSLDSTSSIGSLGSLALGEDVCRCDDCLLGIVDLYTISPVEQALAKKKYFGHLMSIC</sequence>
<dbReference type="VEuPathDB" id="VectorBase:PPAPM1_001225"/>
<organism evidence="1 2">
    <name type="scientific">Phlebotomus papatasi</name>
    <name type="common">Sandfly</name>
    <dbReference type="NCBI Taxonomy" id="29031"/>
    <lineage>
        <taxon>Eukaryota</taxon>
        <taxon>Metazoa</taxon>
        <taxon>Ecdysozoa</taxon>
        <taxon>Arthropoda</taxon>
        <taxon>Hexapoda</taxon>
        <taxon>Insecta</taxon>
        <taxon>Pterygota</taxon>
        <taxon>Neoptera</taxon>
        <taxon>Endopterygota</taxon>
        <taxon>Diptera</taxon>
        <taxon>Nematocera</taxon>
        <taxon>Psychodoidea</taxon>
        <taxon>Psychodidae</taxon>
        <taxon>Phlebotomus</taxon>
        <taxon>Phlebotomus</taxon>
    </lineage>
</organism>
<evidence type="ECO:0000313" key="2">
    <source>
        <dbReference type="Proteomes" id="UP000092462"/>
    </source>
</evidence>
<dbReference type="AlphaFoldDB" id="A0A1B0DQ44"/>
<dbReference type="EnsemblMetazoa" id="PPAI010634-RA">
    <property type="protein sequence ID" value="PPAI010634-PA"/>
    <property type="gene ID" value="PPAI010634"/>
</dbReference>
<accession>A0A1B0DQ44</accession>
<reference evidence="1" key="1">
    <citation type="submission" date="2022-08" db="UniProtKB">
        <authorList>
            <consortium name="EnsemblMetazoa"/>
        </authorList>
    </citation>
    <scope>IDENTIFICATION</scope>
    <source>
        <strain evidence="1">Israel</strain>
    </source>
</reference>
<protein>
    <submittedName>
        <fullName evidence="1">Uncharacterized protein</fullName>
    </submittedName>
</protein>
<name>A0A1B0DQ44_PHLPP</name>